<accession>A0A816H9N0</accession>
<keyword evidence="3" id="KW-1185">Reference proteome</keyword>
<evidence type="ECO:0000313" key="2">
    <source>
        <dbReference type="EMBL" id="CAF1684114.1"/>
    </source>
</evidence>
<comment type="caution">
    <text evidence="2">The sequence shown here is derived from an EMBL/GenBank/DDBJ whole genome shotgun (WGS) entry which is preliminary data.</text>
</comment>
<gene>
    <name evidence="2" type="ORF">XAT740_LOCUS61382</name>
</gene>
<evidence type="ECO:0000256" key="1">
    <source>
        <dbReference type="SAM" id="SignalP"/>
    </source>
</evidence>
<proteinExistence type="predicted"/>
<feature type="chain" id="PRO_5032589032" evidence="1">
    <location>
        <begin position="16"/>
        <end position="108"/>
    </location>
</feature>
<feature type="non-terminal residue" evidence="2">
    <location>
        <position position="108"/>
    </location>
</feature>
<organism evidence="2 3">
    <name type="scientific">Adineta ricciae</name>
    <name type="common">Rotifer</name>
    <dbReference type="NCBI Taxonomy" id="249248"/>
    <lineage>
        <taxon>Eukaryota</taxon>
        <taxon>Metazoa</taxon>
        <taxon>Spiralia</taxon>
        <taxon>Gnathifera</taxon>
        <taxon>Rotifera</taxon>
        <taxon>Eurotatoria</taxon>
        <taxon>Bdelloidea</taxon>
        <taxon>Adinetida</taxon>
        <taxon>Adinetidae</taxon>
        <taxon>Adineta</taxon>
    </lineage>
</organism>
<dbReference type="PROSITE" id="PS51257">
    <property type="entry name" value="PROKAR_LIPOPROTEIN"/>
    <property type="match status" value="1"/>
</dbReference>
<reference evidence="2" key="1">
    <citation type="submission" date="2021-02" db="EMBL/GenBank/DDBJ databases">
        <authorList>
            <person name="Nowell W R."/>
        </authorList>
    </citation>
    <scope>NUCLEOTIDE SEQUENCE</scope>
</reference>
<sequence>MRLVVILFFVVGCSCDLRVLIDQNGGYNVTVNNQLWLRSARTAIYVDSRWYSTDNQSLPLVDIRTDQGTDPNLGSWNETRLTYNLVRPQSSTSIVARIRQWNIVSAYT</sequence>
<dbReference type="AlphaFoldDB" id="A0A816H9N0"/>
<dbReference type="EMBL" id="CAJNOR010016075">
    <property type="protein sequence ID" value="CAF1684114.1"/>
    <property type="molecule type" value="Genomic_DNA"/>
</dbReference>
<protein>
    <submittedName>
        <fullName evidence="2">Uncharacterized protein</fullName>
    </submittedName>
</protein>
<dbReference type="Proteomes" id="UP000663828">
    <property type="component" value="Unassembled WGS sequence"/>
</dbReference>
<keyword evidence="1" id="KW-0732">Signal</keyword>
<evidence type="ECO:0000313" key="3">
    <source>
        <dbReference type="Proteomes" id="UP000663828"/>
    </source>
</evidence>
<name>A0A816H9N0_ADIRI</name>
<feature type="signal peptide" evidence="1">
    <location>
        <begin position="1"/>
        <end position="15"/>
    </location>
</feature>